<protein>
    <recommendedName>
        <fullName evidence="3">DUF2156 domain-containing protein</fullName>
    </recommendedName>
</protein>
<reference evidence="2" key="1">
    <citation type="journal article" date="2010" name="PLoS ONE">
        <title>The Arthrobacter arilaitensis Re117 genome sequence reveals its genetic adaptation to the surface of cheese.</title>
        <authorList>
            <person name="Monnet C."/>
            <person name="Loux V."/>
            <person name="Gibrat J.F."/>
            <person name="Spinnler E."/>
            <person name="Barbe V."/>
            <person name="Vacherie B."/>
            <person name="Gavory F."/>
            <person name="Gourbeyre E."/>
            <person name="Siguier P."/>
            <person name="Chandler M."/>
            <person name="Elleuch R."/>
            <person name="Irlinger F."/>
            <person name="Vallaeys T."/>
        </authorList>
    </citation>
    <scope>NUCLEOTIDE SEQUENCE</scope>
    <source>
        <strain evidence="2">DSM 16368 / CIP 108037 / IAM 15318 / JCM 13566 / Re117</strain>
    </source>
</reference>
<evidence type="ECO:0000313" key="1">
    <source>
        <dbReference type="EMBL" id="CBT75624.1"/>
    </source>
</evidence>
<gene>
    <name evidence="1" type="ordered locus">AARI_14130</name>
</gene>
<dbReference type="GeneID" id="303185006"/>
<keyword evidence="2" id="KW-1185">Reference proteome</keyword>
<dbReference type="Proteomes" id="UP000006878">
    <property type="component" value="Chromosome"/>
</dbReference>
<dbReference type="EMBL" id="FQ311875">
    <property type="protein sequence ID" value="CBT75624.1"/>
    <property type="molecule type" value="Genomic_DNA"/>
</dbReference>
<reference evidence="2" key="2">
    <citation type="submission" date="2010-07" db="EMBL/GenBank/DDBJ databases">
        <title>Complete genome sequence of Arthrobacter arilaitensis (strain DSM 16368 / CIP 108037 / JCM 13566 / Re117).</title>
        <authorList>
            <person name="Genoscope."/>
        </authorList>
    </citation>
    <scope>NUCLEOTIDE SEQUENCE [LARGE SCALE GENOMIC DNA]</scope>
    <source>
        <strain evidence="2">DSM 16368 / CIP 108037 / IAM 15318 / JCM 13566 / Re117</strain>
    </source>
</reference>
<evidence type="ECO:0008006" key="3">
    <source>
        <dbReference type="Google" id="ProtNLM"/>
    </source>
</evidence>
<name>A0ABM9PW75_GLUAR</name>
<proteinExistence type="predicted"/>
<evidence type="ECO:0000313" key="2">
    <source>
        <dbReference type="Proteomes" id="UP000006878"/>
    </source>
</evidence>
<sequence length="191" mass="21181">MGLTPPSDNGLNEVLTKIGRASTPQVPHNSLGLTLPRALRCESWLNQKTDFFGVISGYLSESLQERDYTVVTATPGLSHHIMPENFAGVVVIDRLAFDEGTWFGAISETAATLREEVYELCRKARQNGIPVWFLDRPATTEPFGITRIKSASDVVMPIINPEEFEEGAKISESFTLIMSLVEARFASENYK</sequence>
<accession>A0ABM9PW75</accession>
<organism evidence="1 2">
    <name type="scientific">Glutamicibacter arilaitensis (strain DSM 16368 / CIP 108037 / IAM 15318 / JCM 13566 / NCIMB 14258 / Re117)</name>
    <name type="common">Arthrobacter arilaitensis</name>
    <dbReference type="NCBI Taxonomy" id="861360"/>
    <lineage>
        <taxon>Bacteria</taxon>
        <taxon>Bacillati</taxon>
        <taxon>Actinomycetota</taxon>
        <taxon>Actinomycetes</taxon>
        <taxon>Micrococcales</taxon>
        <taxon>Micrococcaceae</taxon>
        <taxon>Glutamicibacter</taxon>
    </lineage>
</organism>
<dbReference type="RefSeq" id="WP_013348764.1">
    <property type="nucleotide sequence ID" value="NC_014550.1"/>
</dbReference>